<name>A0ABR9XAY3_9RHOB</name>
<sequence>MGATATGLDRRLVDGLVEYERNGQMSVYAADLEGLARAPRMIVIRSDGMDEFWGEMDHTSVLGGPLSGVSHLGRTAPQDSWIHANIGCIRRLDGVLDTFNARIRKIDYRPGDPRDHAQLFEAIVDREVDLHVEDPWCIARPANRERFEALLTTLHRIGVKVGHLNLVWQPGNCPELDARAQSELLSRFFCGKGLYRELRFDPADHRRKHFHDRFVEAVTIDCLSPLKVRYDITSGIDNLMARQKECIVFMTIDRQ</sequence>
<accession>A0ABR9XAY3</accession>
<gene>
    <name evidence="1" type="ORF">IQ782_27880</name>
</gene>
<evidence type="ECO:0000313" key="2">
    <source>
        <dbReference type="Proteomes" id="UP000607796"/>
    </source>
</evidence>
<comment type="caution">
    <text evidence="1">The sequence shown here is derived from an EMBL/GenBank/DDBJ whole genome shotgun (WGS) entry which is preliminary data.</text>
</comment>
<dbReference type="Proteomes" id="UP000607796">
    <property type="component" value="Unassembled WGS sequence"/>
</dbReference>
<protein>
    <submittedName>
        <fullName evidence="1">Uncharacterized protein</fullName>
    </submittedName>
</protein>
<dbReference type="EMBL" id="JADFFK010000042">
    <property type="protein sequence ID" value="MBE9640673.1"/>
    <property type="molecule type" value="Genomic_DNA"/>
</dbReference>
<keyword evidence="2" id="KW-1185">Reference proteome</keyword>
<reference evidence="1 2" key="1">
    <citation type="journal article" date="2021" name="Int. J. Syst. Evol. Microbiol.">
        <title>Salipiger mangrovisoli sp. nov., isolated from mangrove soil and the proposal for the reclassification of Paraphaeobacter pallidus as Salipiger pallidus comb. nov.</title>
        <authorList>
            <person name="Du J."/>
            <person name="Liu Y."/>
            <person name="Pei T."/>
            <person name="Deng M.R."/>
            <person name="Zhu H."/>
        </authorList>
    </citation>
    <scope>NUCLEOTIDE SEQUENCE [LARGE SCALE GENOMIC DNA]</scope>
    <source>
        <strain evidence="1 2">6D45A</strain>
    </source>
</reference>
<dbReference type="RefSeq" id="WP_194137933.1">
    <property type="nucleotide sequence ID" value="NZ_JADFFK010000042.1"/>
</dbReference>
<proteinExistence type="predicted"/>
<organism evidence="1 2">
    <name type="scientific">Salipiger mangrovisoli</name>
    <dbReference type="NCBI Taxonomy" id="2865933"/>
    <lineage>
        <taxon>Bacteria</taxon>
        <taxon>Pseudomonadati</taxon>
        <taxon>Pseudomonadota</taxon>
        <taxon>Alphaproteobacteria</taxon>
        <taxon>Rhodobacterales</taxon>
        <taxon>Roseobacteraceae</taxon>
        <taxon>Salipiger</taxon>
    </lineage>
</organism>
<evidence type="ECO:0000313" key="1">
    <source>
        <dbReference type="EMBL" id="MBE9640673.1"/>
    </source>
</evidence>